<sequence length="94" mass="10308">MNSNINDYHFLYDFLSEFTETVHIAWVTLARANDLALLSVATAQSVLGDSNADAICVPGRFQNVLHFVCADQLNVMGWTISASTTPKGMNPNCK</sequence>
<dbReference type="EMBL" id="JBICBT010001299">
    <property type="protein sequence ID" value="KAL3074046.1"/>
    <property type="molecule type" value="Genomic_DNA"/>
</dbReference>
<dbReference type="Proteomes" id="UP001620626">
    <property type="component" value="Unassembled WGS sequence"/>
</dbReference>
<reference evidence="1 2" key="1">
    <citation type="submission" date="2024-10" db="EMBL/GenBank/DDBJ databases">
        <authorList>
            <person name="Kim D."/>
        </authorList>
    </citation>
    <scope>NUCLEOTIDE SEQUENCE [LARGE SCALE GENOMIC DNA]</scope>
    <source>
        <strain evidence="1">BH-2024</strain>
    </source>
</reference>
<gene>
    <name evidence="1" type="ORF">niasHT_034020</name>
</gene>
<comment type="caution">
    <text evidence="1">The sequence shown here is derived from an EMBL/GenBank/DDBJ whole genome shotgun (WGS) entry which is preliminary data.</text>
</comment>
<organism evidence="1 2">
    <name type="scientific">Heterodera trifolii</name>
    <dbReference type="NCBI Taxonomy" id="157864"/>
    <lineage>
        <taxon>Eukaryota</taxon>
        <taxon>Metazoa</taxon>
        <taxon>Ecdysozoa</taxon>
        <taxon>Nematoda</taxon>
        <taxon>Chromadorea</taxon>
        <taxon>Rhabditida</taxon>
        <taxon>Tylenchina</taxon>
        <taxon>Tylenchomorpha</taxon>
        <taxon>Tylenchoidea</taxon>
        <taxon>Heteroderidae</taxon>
        <taxon>Heteroderinae</taxon>
        <taxon>Heterodera</taxon>
    </lineage>
</organism>
<proteinExistence type="predicted"/>
<evidence type="ECO:0000313" key="2">
    <source>
        <dbReference type="Proteomes" id="UP001620626"/>
    </source>
</evidence>
<accession>A0ABD2I435</accession>
<protein>
    <submittedName>
        <fullName evidence="1">Uncharacterized protein</fullName>
    </submittedName>
</protein>
<dbReference type="AlphaFoldDB" id="A0ABD2I435"/>
<evidence type="ECO:0000313" key="1">
    <source>
        <dbReference type="EMBL" id="KAL3074046.1"/>
    </source>
</evidence>
<keyword evidence="2" id="KW-1185">Reference proteome</keyword>
<name>A0ABD2I435_9BILA</name>